<keyword evidence="2" id="KW-1185">Reference proteome</keyword>
<proteinExistence type="predicted"/>
<sequence length="37" mass="4048">MILLRMKRDQLSAVCHIFLSGEVGLHAAHTGNWDIGG</sequence>
<evidence type="ECO:0000313" key="2">
    <source>
        <dbReference type="Proteomes" id="UP000567922"/>
    </source>
</evidence>
<evidence type="ECO:0000313" key="1">
    <source>
        <dbReference type="EMBL" id="MBB3038346.1"/>
    </source>
</evidence>
<dbReference type="Proteomes" id="UP000567922">
    <property type="component" value="Unassembled WGS sequence"/>
</dbReference>
<name>A0A839RQI6_9ACTN</name>
<comment type="caution">
    <text evidence="1">The sequence shown here is derived from an EMBL/GenBank/DDBJ whole genome shotgun (WGS) entry which is preliminary data.</text>
</comment>
<accession>A0A839RQI6</accession>
<protein>
    <submittedName>
        <fullName evidence="1">Uncharacterized protein</fullName>
    </submittedName>
</protein>
<dbReference type="AlphaFoldDB" id="A0A839RQI6"/>
<reference evidence="1 2" key="1">
    <citation type="submission" date="2020-08" db="EMBL/GenBank/DDBJ databases">
        <title>Sequencing the genomes of 1000 actinobacteria strains.</title>
        <authorList>
            <person name="Klenk H.-P."/>
        </authorList>
    </citation>
    <scope>NUCLEOTIDE SEQUENCE [LARGE SCALE GENOMIC DNA]</scope>
    <source>
        <strain evidence="1 2">DSM 45258</strain>
    </source>
</reference>
<dbReference type="EMBL" id="JACHWS010000002">
    <property type="protein sequence ID" value="MBB3038346.1"/>
    <property type="molecule type" value="Genomic_DNA"/>
</dbReference>
<gene>
    <name evidence="1" type="ORF">FHU29_002795</name>
</gene>
<organism evidence="1 2">
    <name type="scientific">Hoyosella altamirensis</name>
    <dbReference type="NCBI Taxonomy" id="616997"/>
    <lineage>
        <taxon>Bacteria</taxon>
        <taxon>Bacillati</taxon>
        <taxon>Actinomycetota</taxon>
        <taxon>Actinomycetes</taxon>
        <taxon>Mycobacteriales</taxon>
        <taxon>Hoyosellaceae</taxon>
        <taxon>Hoyosella</taxon>
    </lineage>
</organism>